<accession>A0A9D4HMR3</accession>
<evidence type="ECO:0000313" key="2">
    <source>
        <dbReference type="EMBL" id="KAH3724331.1"/>
    </source>
</evidence>
<evidence type="ECO:0000259" key="1">
    <source>
        <dbReference type="Pfam" id="PF21099"/>
    </source>
</evidence>
<keyword evidence="3" id="KW-1185">Reference proteome</keyword>
<dbReference type="PANTHER" id="PTHR10133">
    <property type="entry name" value="DNA POLYMERASE I"/>
    <property type="match status" value="1"/>
</dbReference>
<dbReference type="GO" id="GO:0097681">
    <property type="term" value="P:double-strand break repair via alternative nonhomologous end joining"/>
    <property type="evidence" value="ECO:0007669"/>
    <property type="project" value="TreeGrafter"/>
</dbReference>
<dbReference type="GO" id="GO:0006261">
    <property type="term" value="P:DNA-templated DNA replication"/>
    <property type="evidence" value="ECO:0007669"/>
    <property type="project" value="InterPro"/>
</dbReference>
<dbReference type="Proteomes" id="UP000828390">
    <property type="component" value="Unassembled WGS sequence"/>
</dbReference>
<dbReference type="InterPro" id="IPR002298">
    <property type="entry name" value="DNA_polymerase_A"/>
</dbReference>
<dbReference type="InterPro" id="IPR048960">
    <property type="entry name" value="POLQ-like_helical"/>
</dbReference>
<dbReference type="Pfam" id="PF21099">
    <property type="entry name" value="POLQ_helical"/>
    <property type="match status" value="1"/>
</dbReference>
<sequence>MSPVQTSFPSSPFQAAHNTFSNSLFPDVDLQVTPIYAQIDTIDWLQYFSIWESLSAGMKRVAELVGITEAFLAKAIRGRIPNKTYEQLKTLAIHKRFYTCLVLHDLVQEMPLGAVCSKYGCNKGQLQSLQQSAATFAGELAGLV</sequence>
<protein>
    <recommendedName>
        <fullName evidence="1">POLQ-like helical domain-containing protein</fullName>
    </recommendedName>
</protein>
<dbReference type="SUPFAM" id="SSF158702">
    <property type="entry name" value="Sec63 N-terminal domain-like"/>
    <property type="match status" value="1"/>
</dbReference>
<proteinExistence type="predicted"/>
<name>A0A9D4HMR3_DREPO</name>
<reference evidence="2" key="2">
    <citation type="submission" date="2020-11" db="EMBL/GenBank/DDBJ databases">
        <authorList>
            <person name="McCartney M.A."/>
            <person name="Auch B."/>
            <person name="Kono T."/>
            <person name="Mallez S."/>
            <person name="Becker A."/>
            <person name="Gohl D.M."/>
            <person name="Silverstein K.A.T."/>
            <person name="Koren S."/>
            <person name="Bechman K.B."/>
            <person name="Herman A."/>
            <person name="Abrahante J.E."/>
            <person name="Garbe J."/>
        </authorList>
    </citation>
    <scope>NUCLEOTIDE SEQUENCE</scope>
    <source>
        <strain evidence="2">Duluth1</strain>
        <tissue evidence="2">Whole animal</tissue>
    </source>
</reference>
<reference evidence="2" key="1">
    <citation type="journal article" date="2019" name="bioRxiv">
        <title>The Genome of the Zebra Mussel, Dreissena polymorpha: A Resource for Invasive Species Research.</title>
        <authorList>
            <person name="McCartney M.A."/>
            <person name="Auch B."/>
            <person name="Kono T."/>
            <person name="Mallez S."/>
            <person name="Zhang Y."/>
            <person name="Obille A."/>
            <person name="Becker A."/>
            <person name="Abrahante J.E."/>
            <person name="Garbe J."/>
            <person name="Badalamenti J.P."/>
            <person name="Herman A."/>
            <person name="Mangelson H."/>
            <person name="Liachko I."/>
            <person name="Sullivan S."/>
            <person name="Sone E.D."/>
            <person name="Koren S."/>
            <person name="Silverstein K.A.T."/>
            <person name="Beckman K.B."/>
            <person name="Gohl D.M."/>
        </authorList>
    </citation>
    <scope>NUCLEOTIDE SEQUENCE</scope>
    <source>
        <strain evidence="2">Duluth1</strain>
        <tissue evidence="2">Whole animal</tissue>
    </source>
</reference>
<dbReference type="GO" id="GO:0003887">
    <property type="term" value="F:DNA-directed DNA polymerase activity"/>
    <property type="evidence" value="ECO:0007669"/>
    <property type="project" value="InterPro"/>
</dbReference>
<dbReference type="Gene3D" id="1.10.3380.20">
    <property type="match status" value="1"/>
</dbReference>
<comment type="caution">
    <text evidence="2">The sequence shown here is derived from an EMBL/GenBank/DDBJ whole genome shotgun (WGS) entry which is preliminary data.</text>
</comment>
<organism evidence="2 3">
    <name type="scientific">Dreissena polymorpha</name>
    <name type="common">Zebra mussel</name>
    <name type="synonym">Mytilus polymorpha</name>
    <dbReference type="NCBI Taxonomy" id="45954"/>
    <lineage>
        <taxon>Eukaryota</taxon>
        <taxon>Metazoa</taxon>
        <taxon>Spiralia</taxon>
        <taxon>Lophotrochozoa</taxon>
        <taxon>Mollusca</taxon>
        <taxon>Bivalvia</taxon>
        <taxon>Autobranchia</taxon>
        <taxon>Heteroconchia</taxon>
        <taxon>Euheterodonta</taxon>
        <taxon>Imparidentia</taxon>
        <taxon>Neoheterodontei</taxon>
        <taxon>Myida</taxon>
        <taxon>Dreissenoidea</taxon>
        <taxon>Dreissenidae</taxon>
        <taxon>Dreissena</taxon>
    </lineage>
</organism>
<dbReference type="AlphaFoldDB" id="A0A9D4HMR3"/>
<feature type="domain" description="POLQ-like helical" evidence="1">
    <location>
        <begin position="31"/>
        <end position="140"/>
    </location>
</feature>
<gene>
    <name evidence="2" type="ORF">DPMN_050147</name>
</gene>
<dbReference type="EMBL" id="JAIWYP010000012">
    <property type="protein sequence ID" value="KAH3724331.1"/>
    <property type="molecule type" value="Genomic_DNA"/>
</dbReference>
<dbReference type="PANTHER" id="PTHR10133:SF62">
    <property type="entry name" value="DNA POLYMERASE THETA"/>
    <property type="match status" value="1"/>
</dbReference>
<evidence type="ECO:0000313" key="3">
    <source>
        <dbReference type="Proteomes" id="UP000828390"/>
    </source>
</evidence>